<dbReference type="KEGG" id="emt:CPZ25_013190"/>
<dbReference type="PANTHER" id="PTHR37306">
    <property type="entry name" value="COLICIN V PRODUCTION PROTEIN"/>
    <property type="match status" value="1"/>
</dbReference>
<name>A0A4P9C9M7_EUBML</name>
<organism evidence="6 7">
    <name type="scientific">Eubacterium maltosivorans</name>
    <dbReference type="NCBI Taxonomy" id="2041044"/>
    <lineage>
        <taxon>Bacteria</taxon>
        <taxon>Bacillati</taxon>
        <taxon>Bacillota</taxon>
        <taxon>Clostridia</taxon>
        <taxon>Eubacteriales</taxon>
        <taxon>Eubacteriaceae</taxon>
        <taxon>Eubacterium</taxon>
    </lineage>
</organism>
<keyword evidence="2 5" id="KW-0812">Transmembrane</keyword>
<comment type="subcellular location">
    <subcellularLocation>
        <location evidence="1">Membrane</location>
        <topology evidence="1">Multi-pass membrane protein</topology>
    </subcellularLocation>
</comment>
<feature type="transmembrane region" description="Helical" evidence="5">
    <location>
        <begin position="167"/>
        <end position="191"/>
    </location>
</feature>
<keyword evidence="7" id="KW-1185">Reference proteome</keyword>
<feature type="transmembrane region" description="Helical" evidence="5">
    <location>
        <begin position="30"/>
        <end position="50"/>
    </location>
</feature>
<dbReference type="GO" id="GO:0009403">
    <property type="term" value="P:toxin biosynthetic process"/>
    <property type="evidence" value="ECO:0007669"/>
    <property type="project" value="InterPro"/>
</dbReference>
<feature type="transmembrane region" description="Helical" evidence="5">
    <location>
        <begin position="122"/>
        <end position="146"/>
    </location>
</feature>
<evidence type="ECO:0000256" key="5">
    <source>
        <dbReference type="SAM" id="Phobius"/>
    </source>
</evidence>
<evidence type="ECO:0000256" key="3">
    <source>
        <dbReference type="ARBA" id="ARBA00022989"/>
    </source>
</evidence>
<dbReference type="InterPro" id="IPR003825">
    <property type="entry name" value="Colicin-V_CvpA"/>
</dbReference>
<gene>
    <name evidence="6" type="ORF">CPZ25_013190</name>
</gene>
<dbReference type="AlphaFoldDB" id="A0A4P9C9M7"/>
<reference evidence="6 7" key="1">
    <citation type="submission" date="2018-05" db="EMBL/GenBank/DDBJ databases">
        <title>Genome comparison of Eubacterium sp.</title>
        <authorList>
            <person name="Feng Y."/>
            <person name="Sanchez-Andrea I."/>
            <person name="Stams A.J.M."/>
            <person name="De Vos W.M."/>
        </authorList>
    </citation>
    <scope>NUCLEOTIDE SEQUENCE [LARGE SCALE GENOMIC DNA]</scope>
    <source>
        <strain evidence="6 7">YI</strain>
    </source>
</reference>
<dbReference type="Proteomes" id="UP000218387">
    <property type="component" value="Chromosome"/>
</dbReference>
<evidence type="ECO:0000313" key="7">
    <source>
        <dbReference type="Proteomes" id="UP000218387"/>
    </source>
</evidence>
<feature type="transmembrane region" description="Helical" evidence="5">
    <location>
        <begin position="6"/>
        <end position="23"/>
    </location>
</feature>
<dbReference type="EMBL" id="CP029487">
    <property type="protein sequence ID" value="QCT72239.1"/>
    <property type="molecule type" value="Genomic_DNA"/>
</dbReference>
<protein>
    <submittedName>
        <fullName evidence="6">CvpA family protein</fullName>
    </submittedName>
</protein>
<sequence>MNMTTLDIICIVLVIGVGMIGYIKGAINTLIGLAGFIASFVIARIFSAPVTNWLLNVEPVKNFINDAITQNVINAVGQYGSEALTNLQGIAGLDFLSGITDTSALSGSAAAAQAVNQALQPVIYQIANGFVFLILLLLCSAAFGIIRHIGKGMNRVPVIGTANRVAGLAIGLVIGLVIAVIVIAVVLYYGIFSGDVAIVQLVKNGVLTGPIALYLH</sequence>
<proteinExistence type="predicted"/>
<evidence type="ECO:0000256" key="2">
    <source>
        <dbReference type="ARBA" id="ARBA00022692"/>
    </source>
</evidence>
<evidence type="ECO:0000313" key="6">
    <source>
        <dbReference type="EMBL" id="QCT72239.1"/>
    </source>
</evidence>
<dbReference type="Pfam" id="PF02674">
    <property type="entry name" value="Colicin_V"/>
    <property type="match status" value="1"/>
</dbReference>
<keyword evidence="4 5" id="KW-0472">Membrane</keyword>
<evidence type="ECO:0000256" key="4">
    <source>
        <dbReference type="ARBA" id="ARBA00023136"/>
    </source>
</evidence>
<dbReference type="GO" id="GO:0016020">
    <property type="term" value="C:membrane"/>
    <property type="evidence" value="ECO:0007669"/>
    <property type="project" value="UniProtKB-SubCell"/>
</dbReference>
<dbReference type="PANTHER" id="PTHR37306:SF1">
    <property type="entry name" value="COLICIN V PRODUCTION PROTEIN"/>
    <property type="match status" value="1"/>
</dbReference>
<dbReference type="RefSeq" id="WP_096918799.1">
    <property type="nucleotide sequence ID" value="NZ_CP029487.1"/>
</dbReference>
<evidence type="ECO:0000256" key="1">
    <source>
        <dbReference type="ARBA" id="ARBA00004141"/>
    </source>
</evidence>
<accession>A0A4P9C9M7</accession>
<keyword evidence="3 5" id="KW-1133">Transmembrane helix</keyword>